<feature type="non-terminal residue" evidence="2">
    <location>
        <position position="1"/>
    </location>
</feature>
<reference evidence="2 3" key="1">
    <citation type="journal article" date="2012" name="New Phytol.">
        <title>Insight into trade-off between wood decay and parasitism from the genome of a fungal forest pathogen.</title>
        <authorList>
            <person name="Olson A."/>
            <person name="Aerts A."/>
            <person name="Asiegbu F."/>
            <person name="Belbahri L."/>
            <person name="Bouzid O."/>
            <person name="Broberg A."/>
            <person name="Canback B."/>
            <person name="Coutinho P.M."/>
            <person name="Cullen D."/>
            <person name="Dalman K."/>
            <person name="Deflorio G."/>
            <person name="van Diepen L.T."/>
            <person name="Dunand C."/>
            <person name="Duplessis S."/>
            <person name="Durling M."/>
            <person name="Gonthier P."/>
            <person name="Grimwood J."/>
            <person name="Fossdal C.G."/>
            <person name="Hansson D."/>
            <person name="Henrissat B."/>
            <person name="Hietala A."/>
            <person name="Himmelstrand K."/>
            <person name="Hoffmeister D."/>
            <person name="Hogberg N."/>
            <person name="James T.Y."/>
            <person name="Karlsson M."/>
            <person name="Kohler A."/>
            <person name="Kues U."/>
            <person name="Lee Y.H."/>
            <person name="Lin Y.C."/>
            <person name="Lind M."/>
            <person name="Lindquist E."/>
            <person name="Lombard V."/>
            <person name="Lucas S."/>
            <person name="Lunden K."/>
            <person name="Morin E."/>
            <person name="Murat C."/>
            <person name="Park J."/>
            <person name="Raffaello T."/>
            <person name="Rouze P."/>
            <person name="Salamov A."/>
            <person name="Schmutz J."/>
            <person name="Solheim H."/>
            <person name="Stahlberg J."/>
            <person name="Velez H."/>
            <person name="de Vries R.P."/>
            <person name="Wiebenga A."/>
            <person name="Woodward S."/>
            <person name="Yakovlev I."/>
            <person name="Garbelotto M."/>
            <person name="Martin F."/>
            <person name="Grigoriev I.V."/>
            <person name="Stenlid J."/>
        </authorList>
    </citation>
    <scope>NUCLEOTIDE SEQUENCE [LARGE SCALE GENOMIC DNA]</scope>
    <source>
        <strain evidence="2 3">TC 32-1</strain>
    </source>
</reference>
<dbReference type="AlphaFoldDB" id="W4K9I1"/>
<dbReference type="Proteomes" id="UP000030671">
    <property type="component" value="Unassembled WGS sequence"/>
</dbReference>
<dbReference type="KEGG" id="hir:HETIRDRAFT_408781"/>
<evidence type="ECO:0000313" key="1">
    <source>
        <dbReference type="EMBL" id="ETW75618.1"/>
    </source>
</evidence>
<evidence type="ECO:0000313" key="2">
    <source>
        <dbReference type="EMBL" id="ETW82394.1"/>
    </source>
</evidence>
<keyword evidence="3" id="KW-1185">Reference proteome</keyword>
<dbReference type="EMBL" id="KI925457">
    <property type="protein sequence ID" value="ETW82394.1"/>
    <property type="molecule type" value="Genomic_DNA"/>
</dbReference>
<dbReference type="RefSeq" id="XP_009544759.1">
    <property type="nucleotide sequence ID" value="XM_009546464.1"/>
</dbReference>
<protein>
    <recommendedName>
        <fullName evidence="4">Anaphase-promoting complex subunit 5</fullName>
    </recommendedName>
</protein>
<dbReference type="HOGENOM" id="CLU_1839878_0_0_1"/>
<organism evidence="2 3">
    <name type="scientific">Heterobasidion irregulare (strain TC 32-1)</name>
    <dbReference type="NCBI Taxonomy" id="747525"/>
    <lineage>
        <taxon>Eukaryota</taxon>
        <taxon>Fungi</taxon>
        <taxon>Dikarya</taxon>
        <taxon>Basidiomycota</taxon>
        <taxon>Agaricomycotina</taxon>
        <taxon>Agaricomycetes</taxon>
        <taxon>Russulales</taxon>
        <taxon>Bondarzewiaceae</taxon>
        <taxon>Heterobasidion</taxon>
        <taxon>Heterobasidion annosum species complex</taxon>
    </lineage>
</organism>
<evidence type="ECO:0000313" key="3">
    <source>
        <dbReference type="Proteomes" id="UP000030671"/>
    </source>
</evidence>
<proteinExistence type="predicted"/>
<accession>W4K9I1</accession>
<dbReference type="EMBL" id="KI925466">
    <property type="protein sequence ID" value="ETW75618.1"/>
    <property type="molecule type" value="Genomic_DNA"/>
</dbReference>
<evidence type="ECO:0008006" key="4">
    <source>
        <dbReference type="Google" id="ProtNLM"/>
    </source>
</evidence>
<dbReference type="KEGG" id="hir:HETIRDRAFT_412624"/>
<sequence length="140" mass="15625">SDLKQSVSALKICLAGVTGPEQFAFYNLLSMLLEAHFRRLGQQEDIQLSIEACRAFLAESGIHDPMIQMIVFWRLSKALVAYHDATRDGEMLDKAAGVGRDAVRLCGEDHLLLAMILALQGMILRQRFVVHENEEDLKAA</sequence>
<dbReference type="GeneID" id="20672718"/>
<dbReference type="RefSeq" id="XP_009553014.1">
    <property type="nucleotide sequence ID" value="XM_009554719.1"/>
</dbReference>
<name>W4K9I1_HETIT</name>
<dbReference type="GeneID" id="20673050"/>
<gene>
    <name evidence="2" type="ORF">HETIRDRAFT_408781</name>
    <name evidence="1" type="ORF">HETIRDRAFT_412624</name>
</gene>